<organism evidence="1">
    <name type="scientific">uncultured Flavobacteriia bacterium</name>
    <dbReference type="NCBI Taxonomy" id="212695"/>
    <lineage>
        <taxon>Bacteria</taxon>
        <taxon>Pseudomonadati</taxon>
        <taxon>Bacteroidota</taxon>
        <taxon>Flavobacteriia</taxon>
        <taxon>environmental samples</taxon>
    </lineage>
</organism>
<sequence length="263" mass="30457">MQERHSDSKRYFNEQALTTQKYVIPYLSSLRKIDKNCTVLEIGCGQAGNLKPFLDLGCRCVGIDISKGRIENGKIFFAGHPNEANLELIAEDIYDTVSPERFDVIITRDVIEHIPNQELFMGRCRDFMKPDGLYFIGFPPWYNPFGGHQQLLNNKLFSKLPYYHIIPRLAYKSLLKVLGETDDKIEAMLEIYDTGISIDRLNRVLKKNNYRKLKQTDWLVNPNYETKFGIKPRKQIGLISAIPFLRNFLITASYMVVQPINEN</sequence>
<dbReference type="PANTHER" id="PTHR43667">
    <property type="entry name" value="CYCLOPROPANE-FATTY-ACYL-PHOSPHOLIPID SYNTHASE"/>
    <property type="match status" value="1"/>
</dbReference>
<reference evidence="1" key="2">
    <citation type="submission" date="2012-02" db="EMBL/GenBank/DDBJ databases">
        <authorList>
            <person name="Genoscope - CEA"/>
        </authorList>
    </citation>
    <scope>NUCLEOTIDE SEQUENCE</scope>
</reference>
<proteinExistence type="predicted"/>
<keyword evidence="1" id="KW-0489">Methyltransferase</keyword>
<protein>
    <submittedName>
        <fullName evidence="1">3-demethylubiquinone-9 3-methyltransferase</fullName>
        <ecNumber evidence="1">2.1.1.64</ecNumber>
    </submittedName>
</protein>
<name>H6RIH8_9BACT</name>
<evidence type="ECO:0000313" key="1">
    <source>
        <dbReference type="EMBL" id="CCG00953.1"/>
    </source>
</evidence>
<dbReference type="Pfam" id="PF13489">
    <property type="entry name" value="Methyltransf_23"/>
    <property type="match status" value="1"/>
</dbReference>
<dbReference type="AlphaFoldDB" id="H6RIH8"/>
<dbReference type="CDD" id="cd02440">
    <property type="entry name" value="AdoMet_MTases"/>
    <property type="match status" value="1"/>
</dbReference>
<dbReference type="EC" id="2.1.1.64" evidence="1"/>
<gene>
    <name evidence="1" type="primary">ubiG</name>
    <name evidence="1" type="ORF">S3_BF_A10_0021</name>
</gene>
<dbReference type="InterPro" id="IPR029063">
    <property type="entry name" value="SAM-dependent_MTases_sf"/>
</dbReference>
<dbReference type="GO" id="GO:0061542">
    <property type="term" value="F:3-demethylubiquinol 3-O-methyltransferase activity"/>
    <property type="evidence" value="ECO:0007669"/>
    <property type="project" value="UniProtKB-EC"/>
</dbReference>
<dbReference type="PANTHER" id="PTHR43667:SF2">
    <property type="entry name" value="FATTY ACID C-METHYL TRANSFERASE"/>
    <property type="match status" value="1"/>
</dbReference>
<reference evidence="1" key="1">
    <citation type="journal article" date="2012" name="Environ. Microbiol.">
        <title>Genomic content of uncultured Bacteroidetes from contrasting oceanic provinces in the North Atlantic Ocean.</title>
        <authorList>
            <person name="Gomez-Pereira P.R."/>
            <person name="Schuler M."/>
            <person name="Fuchs B.M."/>
            <person name="Bennke C."/>
            <person name="Teeling H."/>
            <person name="Waldmann J."/>
            <person name="Richter M."/>
            <person name="Barbe V."/>
            <person name="Bataille E."/>
            <person name="Glockner F.O."/>
            <person name="Amann R."/>
        </authorList>
    </citation>
    <scope>NUCLEOTIDE SEQUENCE</scope>
</reference>
<dbReference type="InterPro" id="IPR050723">
    <property type="entry name" value="CFA/CMAS"/>
</dbReference>
<dbReference type="Gene3D" id="3.40.50.150">
    <property type="entry name" value="Vaccinia Virus protein VP39"/>
    <property type="match status" value="1"/>
</dbReference>
<accession>H6RIH8</accession>
<dbReference type="EMBL" id="FO117621">
    <property type="protein sequence ID" value="CCG00953.1"/>
    <property type="molecule type" value="Genomic_DNA"/>
</dbReference>
<keyword evidence="1" id="KW-0808">Transferase</keyword>
<dbReference type="SUPFAM" id="SSF53335">
    <property type="entry name" value="S-adenosyl-L-methionine-dependent methyltransferases"/>
    <property type="match status" value="1"/>
</dbReference>
<dbReference type="GO" id="GO:0032259">
    <property type="term" value="P:methylation"/>
    <property type="evidence" value="ECO:0007669"/>
    <property type="project" value="UniProtKB-KW"/>
</dbReference>
<keyword evidence="1" id="KW-0830">Ubiquinone</keyword>